<feature type="region of interest" description="Disordered" evidence="1">
    <location>
        <begin position="30"/>
        <end position="50"/>
    </location>
</feature>
<proteinExistence type="predicted"/>
<sequence length="198" mass="21012">MSSTTLWDSSTILGDGEELWAAGKDSVLEYGGRDGAPGPSRSPGGRAAASGLARADNPLQFILAKGTMSCATGVRSCMRDECGRGRGGMGRVGAGWGRGGRDTPTTHTSHTTWWRRRTSHSAAQRPSTEAPMAHHTGKPSPTHLPTPFSSPPRNTLTIPMPLINTIPGHAPRIPIHHDTPPTQMATCRQPANTWGGRH</sequence>
<evidence type="ECO:0000256" key="1">
    <source>
        <dbReference type="SAM" id="MobiDB-lite"/>
    </source>
</evidence>
<dbReference type="Proteomes" id="UP000324222">
    <property type="component" value="Unassembled WGS sequence"/>
</dbReference>
<organism evidence="2 3">
    <name type="scientific">Portunus trituberculatus</name>
    <name type="common">Swimming crab</name>
    <name type="synonym">Neptunus trituberculatus</name>
    <dbReference type="NCBI Taxonomy" id="210409"/>
    <lineage>
        <taxon>Eukaryota</taxon>
        <taxon>Metazoa</taxon>
        <taxon>Ecdysozoa</taxon>
        <taxon>Arthropoda</taxon>
        <taxon>Crustacea</taxon>
        <taxon>Multicrustacea</taxon>
        <taxon>Malacostraca</taxon>
        <taxon>Eumalacostraca</taxon>
        <taxon>Eucarida</taxon>
        <taxon>Decapoda</taxon>
        <taxon>Pleocyemata</taxon>
        <taxon>Brachyura</taxon>
        <taxon>Eubrachyura</taxon>
        <taxon>Portunoidea</taxon>
        <taxon>Portunidae</taxon>
        <taxon>Portuninae</taxon>
        <taxon>Portunus</taxon>
    </lineage>
</organism>
<keyword evidence="3" id="KW-1185">Reference proteome</keyword>
<feature type="compositionally biased region" description="Polar residues" evidence="1">
    <location>
        <begin position="180"/>
        <end position="192"/>
    </location>
</feature>
<feature type="region of interest" description="Disordered" evidence="1">
    <location>
        <begin position="93"/>
        <end position="152"/>
    </location>
</feature>
<comment type="caution">
    <text evidence="2">The sequence shown here is derived from an EMBL/GenBank/DDBJ whole genome shotgun (WGS) entry which is preliminary data.</text>
</comment>
<evidence type="ECO:0000313" key="2">
    <source>
        <dbReference type="EMBL" id="MPC70589.1"/>
    </source>
</evidence>
<evidence type="ECO:0000313" key="3">
    <source>
        <dbReference type="Proteomes" id="UP000324222"/>
    </source>
</evidence>
<reference evidence="2 3" key="1">
    <citation type="submission" date="2019-05" db="EMBL/GenBank/DDBJ databases">
        <title>Another draft genome of Portunus trituberculatus and its Hox gene families provides insights of decapod evolution.</title>
        <authorList>
            <person name="Jeong J.-H."/>
            <person name="Song I."/>
            <person name="Kim S."/>
            <person name="Choi T."/>
            <person name="Kim D."/>
            <person name="Ryu S."/>
            <person name="Kim W."/>
        </authorList>
    </citation>
    <scope>NUCLEOTIDE SEQUENCE [LARGE SCALE GENOMIC DNA]</scope>
    <source>
        <tissue evidence="2">Muscle</tissue>
    </source>
</reference>
<feature type="compositionally biased region" description="Low complexity" evidence="1">
    <location>
        <begin position="36"/>
        <end position="50"/>
    </location>
</feature>
<dbReference type="EMBL" id="VSRR010031388">
    <property type="protein sequence ID" value="MPC70589.1"/>
    <property type="molecule type" value="Genomic_DNA"/>
</dbReference>
<dbReference type="AlphaFoldDB" id="A0A5B7HLF5"/>
<name>A0A5B7HLF5_PORTR</name>
<accession>A0A5B7HLF5</accession>
<feature type="region of interest" description="Disordered" evidence="1">
    <location>
        <begin position="178"/>
        <end position="198"/>
    </location>
</feature>
<gene>
    <name evidence="2" type="ORF">E2C01_064840</name>
</gene>
<protein>
    <submittedName>
        <fullName evidence="2">Uncharacterized protein</fullName>
    </submittedName>
</protein>